<evidence type="ECO:0000256" key="1">
    <source>
        <dbReference type="SAM" id="MobiDB-lite"/>
    </source>
</evidence>
<dbReference type="GeneID" id="81431699"/>
<keyword evidence="3" id="KW-0732">Signal</keyword>
<keyword evidence="2" id="KW-0812">Transmembrane</keyword>
<reference evidence="4" key="1">
    <citation type="submission" date="2022-11" db="EMBL/GenBank/DDBJ databases">
        <authorList>
            <person name="Petersen C."/>
        </authorList>
    </citation>
    <scope>NUCLEOTIDE SEQUENCE</scope>
    <source>
        <strain evidence="4">IBT 26290</strain>
    </source>
</reference>
<feature type="transmembrane region" description="Helical" evidence="2">
    <location>
        <begin position="414"/>
        <end position="434"/>
    </location>
</feature>
<comment type="caution">
    <text evidence="4">The sequence shown here is derived from an EMBL/GenBank/DDBJ whole genome shotgun (WGS) entry which is preliminary data.</text>
</comment>
<organism evidence="4 5">
    <name type="scientific">Penicillium canariense</name>
    <dbReference type="NCBI Taxonomy" id="189055"/>
    <lineage>
        <taxon>Eukaryota</taxon>
        <taxon>Fungi</taxon>
        <taxon>Dikarya</taxon>
        <taxon>Ascomycota</taxon>
        <taxon>Pezizomycotina</taxon>
        <taxon>Eurotiomycetes</taxon>
        <taxon>Eurotiomycetidae</taxon>
        <taxon>Eurotiales</taxon>
        <taxon>Aspergillaceae</taxon>
        <taxon>Penicillium</taxon>
    </lineage>
</organism>
<feature type="transmembrane region" description="Helical" evidence="2">
    <location>
        <begin position="303"/>
        <end position="321"/>
    </location>
</feature>
<dbReference type="EMBL" id="JAPQKN010000008">
    <property type="protein sequence ID" value="KAJ5151147.1"/>
    <property type="molecule type" value="Genomic_DNA"/>
</dbReference>
<evidence type="ECO:0000256" key="3">
    <source>
        <dbReference type="SAM" id="SignalP"/>
    </source>
</evidence>
<feature type="signal peptide" evidence="3">
    <location>
        <begin position="1"/>
        <end position="20"/>
    </location>
</feature>
<dbReference type="PANTHER" id="PTHR35043">
    <property type="entry name" value="TRANSCRIPTION FACTOR DOMAIN-CONTAINING PROTEIN"/>
    <property type="match status" value="1"/>
</dbReference>
<feature type="compositionally biased region" description="Basic and acidic residues" evidence="1">
    <location>
        <begin position="84"/>
        <end position="95"/>
    </location>
</feature>
<keyword evidence="2" id="KW-1133">Transmembrane helix</keyword>
<keyword evidence="5" id="KW-1185">Reference proteome</keyword>
<dbReference type="OrthoDB" id="9451547at2759"/>
<dbReference type="PANTHER" id="PTHR35043:SF7">
    <property type="entry name" value="TRANSCRIPTION FACTOR DOMAIN-CONTAINING PROTEIN"/>
    <property type="match status" value="1"/>
</dbReference>
<proteinExistence type="predicted"/>
<evidence type="ECO:0008006" key="6">
    <source>
        <dbReference type="Google" id="ProtNLM"/>
    </source>
</evidence>
<protein>
    <recommendedName>
        <fullName evidence="6">Wax synthase domain-containing protein</fullName>
    </recommendedName>
</protein>
<gene>
    <name evidence="4" type="ORF">N7482_010399</name>
</gene>
<dbReference type="AlphaFoldDB" id="A0A9W9LED3"/>
<feature type="transmembrane region" description="Helical" evidence="2">
    <location>
        <begin position="481"/>
        <end position="506"/>
    </location>
</feature>
<evidence type="ECO:0000256" key="2">
    <source>
        <dbReference type="SAM" id="Phobius"/>
    </source>
</evidence>
<feature type="chain" id="PRO_5040910919" description="Wax synthase domain-containing protein" evidence="3">
    <location>
        <begin position="21"/>
        <end position="532"/>
    </location>
</feature>
<feature type="region of interest" description="Disordered" evidence="1">
    <location>
        <begin position="84"/>
        <end position="103"/>
    </location>
</feature>
<evidence type="ECO:0000313" key="5">
    <source>
        <dbReference type="Proteomes" id="UP001149163"/>
    </source>
</evidence>
<reference evidence="4" key="2">
    <citation type="journal article" date="2023" name="IMA Fungus">
        <title>Comparative genomic study of the Penicillium genus elucidates a diverse pangenome and 15 lateral gene transfer events.</title>
        <authorList>
            <person name="Petersen C."/>
            <person name="Sorensen T."/>
            <person name="Nielsen M.R."/>
            <person name="Sondergaard T.E."/>
            <person name="Sorensen J.L."/>
            <person name="Fitzpatrick D.A."/>
            <person name="Frisvad J.C."/>
            <person name="Nielsen K.L."/>
        </authorList>
    </citation>
    <scope>NUCLEOTIDE SEQUENCE</scope>
    <source>
        <strain evidence="4">IBT 26290</strain>
    </source>
</reference>
<evidence type="ECO:0000313" key="4">
    <source>
        <dbReference type="EMBL" id="KAJ5151147.1"/>
    </source>
</evidence>
<dbReference type="RefSeq" id="XP_056538480.1">
    <property type="nucleotide sequence ID" value="XM_056692523.1"/>
</dbReference>
<name>A0A9W9LED3_9EURO</name>
<accession>A0A9W9LED3</accession>
<feature type="transmembrane region" description="Helical" evidence="2">
    <location>
        <begin position="446"/>
        <end position="469"/>
    </location>
</feature>
<sequence length="532" mass="58687">MEIVWSSFGVIILCTWSILAVHVPEQLNELVPGNSKFKSTLRELARACYPTLIKLGWMLFTFLVPEFVFGKALNGYLHAREVEKAKRPGESDKKATTSTVNQEQVKGWTATHTMLADIGGFSIDFRGLPLPSQGKADGDLADDHGVDVPVPCQGDDIEQGKNSSASTIKVKNEKISTHAVTTGDRLSSSTDAICIAAHPEDPRLTDFIQRMRQAFSSLGGIDWQPHPDHRSIINQLASEGHIPDEWSFEQFNEWARSPFYALCGDRWILNATQILLATERGLITLPSQTASERVIHDKSKSSGLIILLALVQIVQLAASLINRAAQGIAISQLEMLALAYGVCGIATYLLQWSCPKDVGLPIFAPALRPASKEDVLLISRQGQARWWWGGMLHFGRTHTIPYLFTPRQSISHDVGTLIALVVFGSFHLVAWRFSFPSDTERLLWQIASLAITVIPAVILVVMALLLLQVSGKTRSGSGEKTLLWFSLYPMILVSALFTLVRLFLIVEAFRSLYFLPPSAYIATRSSNIPGIG</sequence>
<feature type="transmembrane region" description="Helical" evidence="2">
    <location>
        <begin position="327"/>
        <end position="350"/>
    </location>
</feature>
<keyword evidence="2" id="KW-0472">Membrane</keyword>
<dbReference type="Proteomes" id="UP001149163">
    <property type="component" value="Unassembled WGS sequence"/>
</dbReference>